<gene>
    <name evidence="22" type="ORF">VNO80_02528</name>
</gene>
<evidence type="ECO:0000256" key="10">
    <source>
        <dbReference type="ARBA" id="ARBA00022729"/>
    </source>
</evidence>
<comment type="caution">
    <text evidence="22">The sequence shown here is derived from an EMBL/GenBank/DDBJ whole genome shotgun (WGS) entry which is preliminary data.</text>
</comment>
<dbReference type="PROSITE" id="PS00308">
    <property type="entry name" value="LECTIN_LEGUME_ALPHA"/>
    <property type="match status" value="1"/>
</dbReference>
<evidence type="ECO:0000256" key="11">
    <source>
        <dbReference type="ARBA" id="ARBA00022734"/>
    </source>
</evidence>
<dbReference type="SMART" id="SM00220">
    <property type="entry name" value="S_TKc"/>
    <property type="match status" value="1"/>
</dbReference>
<dbReference type="InterPro" id="IPR000985">
    <property type="entry name" value="Lectin_LegA_CS"/>
</dbReference>
<feature type="domain" description="Protein kinase" evidence="21">
    <location>
        <begin position="341"/>
        <end position="618"/>
    </location>
</feature>
<dbReference type="InterPro" id="IPR011009">
    <property type="entry name" value="Kinase-like_dom_sf"/>
</dbReference>
<keyword evidence="15 20" id="KW-1133">Transmembrane helix</keyword>
<dbReference type="Gene3D" id="3.30.200.20">
    <property type="entry name" value="Phosphorylase Kinase, domain 1"/>
    <property type="match status" value="1"/>
</dbReference>
<keyword evidence="23" id="KW-1185">Reference proteome</keyword>
<evidence type="ECO:0000256" key="20">
    <source>
        <dbReference type="SAM" id="Phobius"/>
    </source>
</evidence>
<keyword evidence="11" id="KW-0430">Lectin</keyword>
<dbReference type="InterPro" id="IPR001220">
    <property type="entry name" value="Legume_lectin_dom"/>
</dbReference>
<keyword evidence="12 19" id="KW-0547">Nucleotide-binding</keyword>
<keyword evidence="7" id="KW-0723">Serine/threonine-protein kinase</keyword>
<evidence type="ECO:0000256" key="15">
    <source>
        <dbReference type="ARBA" id="ARBA00022989"/>
    </source>
</evidence>
<dbReference type="PROSITE" id="PS00108">
    <property type="entry name" value="PROTEIN_KINASE_ST"/>
    <property type="match status" value="1"/>
</dbReference>
<keyword evidence="8" id="KW-0808">Transferase</keyword>
<keyword evidence="16 20" id="KW-0472">Membrane</keyword>
<dbReference type="InterPro" id="IPR008271">
    <property type="entry name" value="Ser/Thr_kinase_AS"/>
</dbReference>
<keyword evidence="10" id="KW-0732">Signal</keyword>
<dbReference type="EC" id="2.7.11.1" evidence="5"/>
<dbReference type="PROSITE" id="PS00107">
    <property type="entry name" value="PROTEIN_KINASE_ATP"/>
    <property type="match status" value="1"/>
</dbReference>
<dbReference type="Gene3D" id="1.10.510.10">
    <property type="entry name" value="Transferase(Phosphotransferase) domain 1"/>
    <property type="match status" value="1"/>
</dbReference>
<evidence type="ECO:0000256" key="12">
    <source>
        <dbReference type="ARBA" id="ARBA00022741"/>
    </source>
</evidence>
<comment type="similarity">
    <text evidence="3">In the N-terminal section; belongs to the leguminous lectin family.</text>
</comment>
<evidence type="ECO:0000256" key="13">
    <source>
        <dbReference type="ARBA" id="ARBA00022777"/>
    </source>
</evidence>
<sequence>MLATMERLHNFKTSLLFCIFIIPTITIAQPLSFNITNFNDTESASLVGYAGVAKSVNRTIVLNPLIDNGIGRAIYGLPVRFKNSSNGHVTDFSTRFSFTINVSTKTNYGDGFAFYVAPLAYPIPTDSGGGSLGLYGANQNNIIAVEFDTFPNTNSDPQMKHVGINNNSAVSLNSSFFDIDSNIGNMGHVLITYNASAKLLAVSWFFEGTSSGFVPNTSLSYQIDLGEILPEWVTVGFSGATGASNEENVIHSWEFTSTLNSKHLNSKENDDGNDITVRFKLPVQVVAVAVSCSILFMLVVVGVSSFIIIKKRRTDDGFGFDGAAMPRRFGYKELVTATNGFADDRRLGEGGSGQVYKGFLSDLGRVVAVKKIFSDVEDSERIFRNEVKIISGLVHRNLVQFMGWCHEQGELLLVFEYMTNGSLDTHLFGNKRSLTWGVRYNIALGMARALRYLHEEVEQCVLHRDIKSSNVLLDRDFNTKVSDFGIAKLVDPRLRTQKTKVVGTYGYLAPEYVKEGRASKESDMYGFGVVALEIACGRRTYEDGEYNQVPLTNWVWKQYVDGNILNAADDGLKGGYDVNEMTCLLTVGIWCTHPDHKQRPKAEHVINALKQETPLPMLSL</sequence>
<evidence type="ECO:0000256" key="7">
    <source>
        <dbReference type="ARBA" id="ARBA00022527"/>
    </source>
</evidence>
<evidence type="ECO:0000256" key="14">
    <source>
        <dbReference type="ARBA" id="ARBA00022840"/>
    </source>
</evidence>
<comment type="similarity">
    <text evidence="2">Belongs to the leguminous lectin family.</text>
</comment>
<evidence type="ECO:0000313" key="23">
    <source>
        <dbReference type="Proteomes" id="UP001374584"/>
    </source>
</evidence>
<dbReference type="Gene3D" id="2.60.120.200">
    <property type="match status" value="1"/>
</dbReference>
<dbReference type="AlphaFoldDB" id="A0AAN9NWX0"/>
<dbReference type="InterPro" id="IPR050528">
    <property type="entry name" value="L-type_Lectin-RKs"/>
</dbReference>
<dbReference type="CDD" id="cd06899">
    <property type="entry name" value="lectin_legume_LecRK_Arcelin_ConA"/>
    <property type="match status" value="1"/>
</dbReference>
<dbReference type="GO" id="GO:0005886">
    <property type="term" value="C:plasma membrane"/>
    <property type="evidence" value="ECO:0007669"/>
    <property type="project" value="UniProtKB-SubCell"/>
</dbReference>
<keyword evidence="18" id="KW-0325">Glycoprotein</keyword>
<dbReference type="PROSITE" id="PS50011">
    <property type="entry name" value="PROTEIN_KINASE_DOM"/>
    <property type="match status" value="1"/>
</dbReference>
<proteinExistence type="inferred from homology"/>
<keyword evidence="17" id="KW-0675">Receptor</keyword>
<dbReference type="PANTHER" id="PTHR27007">
    <property type="match status" value="1"/>
</dbReference>
<dbReference type="GO" id="GO:0004674">
    <property type="term" value="F:protein serine/threonine kinase activity"/>
    <property type="evidence" value="ECO:0007669"/>
    <property type="project" value="UniProtKB-KW"/>
</dbReference>
<keyword evidence="6" id="KW-1003">Cell membrane</keyword>
<organism evidence="22 23">
    <name type="scientific">Phaseolus coccineus</name>
    <name type="common">Scarlet runner bean</name>
    <name type="synonym">Phaseolus multiflorus</name>
    <dbReference type="NCBI Taxonomy" id="3886"/>
    <lineage>
        <taxon>Eukaryota</taxon>
        <taxon>Viridiplantae</taxon>
        <taxon>Streptophyta</taxon>
        <taxon>Embryophyta</taxon>
        <taxon>Tracheophyta</taxon>
        <taxon>Spermatophyta</taxon>
        <taxon>Magnoliopsida</taxon>
        <taxon>eudicotyledons</taxon>
        <taxon>Gunneridae</taxon>
        <taxon>Pentapetalae</taxon>
        <taxon>rosids</taxon>
        <taxon>fabids</taxon>
        <taxon>Fabales</taxon>
        <taxon>Fabaceae</taxon>
        <taxon>Papilionoideae</taxon>
        <taxon>50 kb inversion clade</taxon>
        <taxon>NPAAA clade</taxon>
        <taxon>indigoferoid/millettioid clade</taxon>
        <taxon>Phaseoleae</taxon>
        <taxon>Phaseolus</taxon>
    </lineage>
</organism>
<dbReference type="Pfam" id="PF00139">
    <property type="entry name" value="Lectin_legB"/>
    <property type="match status" value="1"/>
</dbReference>
<dbReference type="InterPro" id="IPR017441">
    <property type="entry name" value="Protein_kinase_ATP_BS"/>
</dbReference>
<evidence type="ECO:0000313" key="22">
    <source>
        <dbReference type="EMBL" id="KAK7377108.1"/>
    </source>
</evidence>
<dbReference type="InterPro" id="IPR000719">
    <property type="entry name" value="Prot_kinase_dom"/>
</dbReference>
<evidence type="ECO:0000256" key="18">
    <source>
        <dbReference type="ARBA" id="ARBA00023180"/>
    </source>
</evidence>
<keyword evidence="13" id="KW-0418">Kinase</keyword>
<evidence type="ECO:0000256" key="8">
    <source>
        <dbReference type="ARBA" id="ARBA00022679"/>
    </source>
</evidence>
<comment type="subcellular location">
    <subcellularLocation>
        <location evidence="1">Cell membrane</location>
        <topology evidence="1">Single-pass type I membrane protein</topology>
    </subcellularLocation>
</comment>
<evidence type="ECO:0000256" key="2">
    <source>
        <dbReference type="ARBA" id="ARBA00007606"/>
    </source>
</evidence>
<name>A0AAN9NWX0_PHACN</name>
<dbReference type="GO" id="GO:0030246">
    <property type="term" value="F:carbohydrate binding"/>
    <property type="evidence" value="ECO:0007669"/>
    <property type="project" value="UniProtKB-KW"/>
</dbReference>
<dbReference type="FunFam" id="1.10.510.10:FF:000522">
    <property type="entry name" value="L-type lectin-domain containing receptor kinase IX.1"/>
    <property type="match status" value="1"/>
</dbReference>
<dbReference type="SUPFAM" id="SSF56112">
    <property type="entry name" value="Protein kinase-like (PK-like)"/>
    <property type="match status" value="1"/>
</dbReference>
<evidence type="ECO:0000256" key="5">
    <source>
        <dbReference type="ARBA" id="ARBA00012513"/>
    </source>
</evidence>
<dbReference type="InterPro" id="IPR019825">
    <property type="entry name" value="Lectin_legB_Mn/Ca_BS"/>
</dbReference>
<evidence type="ECO:0000259" key="21">
    <source>
        <dbReference type="PROSITE" id="PS50011"/>
    </source>
</evidence>
<feature type="transmembrane region" description="Helical" evidence="20">
    <location>
        <begin position="285"/>
        <end position="309"/>
    </location>
</feature>
<evidence type="ECO:0000256" key="6">
    <source>
        <dbReference type="ARBA" id="ARBA00022475"/>
    </source>
</evidence>
<evidence type="ECO:0000256" key="3">
    <source>
        <dbReference type="ARBA" id="ARBA00008536"/>
    </source>
</evidence>
<dbReference type="InterPro" id="IPR013320">
    <property type="entry name" value="ConA-like_dom_sf"/>
</dbReference>
<keyword evidence="9 20" id="KW-0812">Transmembrane</keyword>
<dbReference type="GO" id="GO:0005524">
    <property type="term" value="F:ATP binding"/>
    <property type="evidence" value="ECO:0007669"/>
    <property type="project" value="UniProtKB-UniRule"/>
</dbReference>
<evidence type="ECO:0000256" key="19">
    <source>
        <dbReference type="PROSITE-ProRule" id="PRU10141"/>
    </source>
</evidence>
<accession>A0AAN9NWX0</accession>
<protein>
    <recommendedName>
        <fullName evidence="5">non-specific serine/threonine protein kinase</fullName>
        <ecNumber evidence="5">2.7.11.1</ecNumber>
    </recommendedName>
</protein>
<evidence type="ECO:0000256" key="4">
    <source>
        <dbReference type="ARBA" id="ARBA00010217"/>
    </source>
</evidence>
<feature type="binding site" evidence="19">
    <location>
        <position position="371"/>
    </location>
    <ligand>
        <name>ATP</name>
        <dbReference type="ChEBI" id="CHEBI:30616"/>
    </ligand>
</feature>
<evidence type="ECO:0000256" key="1">
    <source>
        <dbReference type="ARBA" id="ARBA00004251"/>
    </source>
</evidence>
<dbReference type="SUPFAM" id="SSF49899">
    <property type="entry name" value="Concanavalin A-like lectins/glucanases"/>
    <property type="match status" value="1"/>
</dbReference>
<dbReference type="EMBL" id="JAYMYR010000002">
    <property type="protein sequence ID" value="KAK7377108.1"/>
    <property type="molecule type" value="Genomic_DNA"/>
</dbReference>
<evidence type="ECO:0000256" key="17">
    <source>
        <dbReference type="ARBA" id="ARBA00023170"/>
    </source>
</evidence>
<dbReference type="Proteomes" id="UP001374584">
    <property type="component" value="Unassembled WGS sequence"/>
</dbReference>
<dbReference type="FunFam" id="3.30.200.20:FF:000529">
    <property type="entry name" value="L-type lectin-domain containing receptor kinase IX.1"/>
    <property type="match status" value="1"/>
</dbReference>
<keyword evidence="14 19" id="KW-0067">ATP-binding</keyword>
<reference evidence="22 23" key="1">
    <citation type="submission" date="2024-01" db="EMBL/GenBank/DDBJ databases">
        <title>The genomes of 5 underutilized Papilionoideae crops provide insights into root nodulation and disease resistanc.</title>
        <authorList>
            <person name="Jiang F."/>
        </authorList>
    </citation>
    <scope>NUCLEOTIDE SEQUENCE [LARGE SCALE GENOMIC DNA]</scope>
    <source>
        <strain evidence="22">JINMINGXINNONG_FW02</strain>
        <tissue evidence="22">Leaves</tissue>
    </source>
</reference>
<dbReference type="Pfam" id="PF00069">
    <property type="entry name" value="Pkinase"/>
    <property type="match status" value="1"/>
</dbReference>
<comment type="similarity">
    <text evidence="4">In the C-terminal section; belongs to the protein kinase superfamily. Ser/Thr protein kinase family.</text>
</comment>
<evidence type="ECO:0000256" key="16">
    <source>
        <dbReference type="ARBA" id="ARBA00023136"/>
    </source>
</evidence>
<dbReference type="PROSITE" id="PS00307">
    <property type="entry name" value="LECTIN_LEGUME_BETA"/>
    <property type="match status" value="1"/>
</dbReference>
<evidence type="ECO:0000256" key="9">
    <source>
        <dbReference type="ARBA" id="ARBA00022692"/>
    </source>
</evidence>